<feature type="region of interest" description="Disordered" evidence="1">
    <location>
        <begin position="157"/>
        <end position="199"/>
    </location>
</feature>
<feature type="region of interest" description="Disordered" evidence="1">
    <location>
        <begin position="75"/>
        <end position="144"/>
    </location>
</feature>
<proteinExistence type="predicted"/>
<dbReference type="AlphaFoldDB" id="A0AAV2CBX7"/>
<dbReference type="EMBL" id="OZ034813">
    <property type="protein sequence ID" value="CAL1354010.1"/>
    <property type="molecule type" value="Genomic_DNA"/>
</dbReference>
<name>A0AAV2CBX7_9ROSI</name>
<feature type="compositionally biased region" description="Basic and acidic residues" evidence="1">
    <location>
        <begin position="51"/>
        <end position="63"/>
    </location>
</feature>
<feature type="region of interest" description="Disordered" evidence="1">
    <location>
        <begin position="1"/>
        <end position="63"/>
    </location>
</feature>
<feature type="compositionally biased region" description="Basic and acidic residues" evidence="1">
    <location>
        <begin position="126"/>
        <end position="135"/>
    </location>
</feature>
<evidence type="ECO:0000313" key="3">
    <source>
        <dbReference type="Proteomes" id="UP001497516"/>
    </source>
</evidence>
<sequence>MATSEATARGYRRMSPRGFNISRSPVVKLSRSRSSLSPAGALTDEASVSRSLEHVGDREAAGDAKKRYRVLGSEGQIRQSANPAGEEFSQPKADLGAKITPQEARHRKLILEESEDDSPLPLLPTKGKEENGDGRKKGKRLVKKGLTVDGLVEASACNESMRKVKGSSLARRGKAAGSPAKQRKEKESRKKPAPVGPLA</sequence>
<keyword evidence="3" id="KW-1185">Reference proteome</keyword>
<evidence type="ECO:0000313" key="2">
    <source>
        <dbReference type="EMBL" id="CAL1354010.1"/>
    </source>
</evidence>
<accession>A0AAV2CBX7</accession>
<feature type="compositionally biased region" description="Low complexity" evidence="1">
    <location>
        <begin position="22"/>
        <end position="38"/>
    </location>
</feature>
<organism evidence="2 3">
    <name type="scientific">Linum trigynum</name>
    <dbReference type="NCBI Taxonomy" id="586398"/>
    <lineage>
        <taxon>Eukaryota</taxon>
        <taxon>Viridiplantae</taxon>
        <taxon>Streptophyta</taxon>
        <taxon>Embryophyta</taxon>
        <taxon>Tracheophyta</taxon>
        <taxon>Spermatophyta</taxon>
        <taxon>Magnoliopsida</taxon>
        <taxon>eudicotyledons</taxon>
        <taxon>Gunneridae</taxon>
        <taxon>Pentapetalae</taxon>
        <taxon>rosids</taxon>
        <taxon>fabids</taxon>
        <taxon>Malpighiales</taxon>
        <taxon>Linaceae</taxon>
        <taxon>Linum</taxon>
    </lineage>
</organism>
<reference evidence="2 3" key="1">
    <citation type="submission" date="2024-04" db="EMBL/GenBank/DDBJ databases">
        <authorList>
            <person name="Fracassetti M."/>
        </authorList>
    </citation>
    <scope>NUCLEOTIDE SEQUENCE [LARGE SCALE GENOMIC DNA]</scope>
</reference>
<dbReference type="Proteomes" id="UP001497516">
    <property type="component" value="Chromosome 1"/>
</dbReference>
<evidence type="ECO:0000256" key="1">
    <source>
        <dbReference type="SAM" id="MobiDB-lite"/>
    </source>
</evidence>
<gene>
    <name evidence="2" type="ORF">LTRI10_LOCUS1868</name>
</gene>
<protein>
    <submittedName>
        <fullName evidence="2">Uncharacterized protein</fullName>
    </submittedName>
</protein>